<dbReference type="RefSeq" id="WP_317769034.1">
    <property type="nucleotide sequence ID" value="NZ_JAWLUP010000025.1"/>
</dbReference>
<dbReference type="Proteomes" id="UP001185863">
    <property type="component" value="Unassembled WGS sequence"/>
</dbReference>
<proteinExistence type="predicted"/>
<reference evidence="1" key="1">
    <citation type="submission" date="2023-10" db="EMBL/GenBank/DDBJ databases">
        <title>Development of a sustainable strategy for remediation of hydrocarbon-contaminated territories based on the waste exchange concept.</title>
        <authorList>
            <person name="Krivoruchko A."/>
        </authorList>
    </citation>
    <scope>NUCLEOTIDE SEQUENCE</scope>
    <source>
        <strain evidence="1">IEGM 68</strain>
    </source>
</reference>
<evidence type="ECO:0000313" key="2">
    <source>
        <dbReference type="Proteomes" id="UP001185863"/>
    </source>
</evidence>
<dbReference type="EMBL" id="JAWLUP010000025">
    <property type="protein sequence ID" value="MDV7265429.1"/>
    <property type="molecule type" value="Genomic_DNA"/>
</dbReference>
<name>A0AAE4UZQ4_9NOCA</name>
<organism evidence="1 2">
    <name type="scientific">Rhodococcus oxybenzonivorans</name>
    <dbReference type="NCBI Taxonomy" id="1990687"/>
    <lineage>
        <taxon>Bacteria</taxon>
        <taxon>Bacillati</taxon>
        <taxon>Actinomycetota</taxon>
        <taxon>Actinomycetes</taxon>
        <taxon>Mycobacteriales</taxon>
        <taxon>Nocardiaceae</taxon>
        <taxon>Rhodococcus</taxon>
    </lineage>
</organism>
<sequence>MDWLVVVGATGYLLLVLAALTRVTTPRSRSVGPVDQQVEQS</sequence>
<dbReference type="AlphaFoldDB" id="A0AAE4UZQ4"/>
<evidence type="ECO:0000313" key="1">
    <source>
        <dbReference type="EMBL" id="MDV7265429.1"/>
    </source>
</evidence>
<gene>
    <name evidence="1" type="ORF">R4315_12835</name>
</gene>
<accession>A0AAE4UZQ4</accession>
<protein>
    <submittedName>
        <fullName evidence="1">Uncharacterized protein</fullName>
    </submittedName>
</protein>
<comment type="caution">
    <text evidence="1">The sequence shown here is derived from an EMBL/GenBank/DDBJ whole genome shotgun (WGS) entry which is preliminary data.</text>
</comment>